<keyword evidence="2" id="KW-1185">Reference proteome</keyword>
<reference evidence="1" key="1">
    <citation type="submission" date="2021-07" db="EMBL/GenBank/DDBJ databases">
        <authorList>
            <person name="Durling M."/>
        </authorList>
    </citation>
    <scope>NUCLEOTIDE SEQUENCE</scope>
</reference>
<dbReference type="Proteomes" id="UP000701801">
    <property type="component" value="Unassembled WGS sequence"/>
</dbReference>
<dbReference type="EMBL" id="CAJVRM010000077">
    <property type="protein sequence ID" value="CAG8973647.1"/>
    <property type="molecule type" value="Genomic_DNA"/>
</dbReference>
<dbReference type="OrthoDB" id="5237031at2759"/>
<evidence type="ECO:0000313" key="2">
    <source>
        <dbReference type="Proteomes" id="UP000701801"/>
    </source>
</evidence>
<evidence type="ECO:0000313" key="1">
    <source>
        <dbReference type="EMBL" id="CAG8973647.1"/>
    </source>
</evidence>
<gene>
    <name evidence="1" type="ORF">HYALB_00002213</name>
</gene>
<name>A0A9N9LIW0_9HELO</name>
<sequence length="290" mass="32358">MSITVGDILSQSIRTHAIYTLDAPNVTLSKKSWTDDYRSITNPNFHDSSFDVVNQFLAKDHYIPPGPTHNKLYTSDPTDRDRLARQVSPLNALDYMHNLQEGDVVRDFHQNIAFPVSLAWQRHGHFMERSESGPPGLTNVTKTVDHLFSWMPEGLANSERSQVIGELKKPGIIKPDEWNGTRHKSDVTNRLGKEIRGLGTEMKSRREVVTSIAVFYRDRHLIQLSVLRDTVCTDSAGGAGCGWQGQGITSRSGVGIGDFGIGLEHHIGTIQQATTECLTILTVIREDLTR</sequence>
<comment type="caution">
    <text evidence="1">The sequence shown here is derived from an EMBL/GenBank/DDBJ whole genome shotgun (WGS) entry which is preliminary data.</text>
</comment>
<protein>
    <submittedName>
        <fullName evidence="1">Uncharacterized protein</fullName>
    </submittedName>
</protein>
<proteinExistence type="predicted"/>
<dbReference type="AlphaFoldDB" id="A0A9N9LIW0"/>
<accession>A0A9N9LIW0</accession>
<organism evidence="1 2">
    <name type="scientific">Hymenoscyphus albidus</name>
    <dbReference type="NCBI Taxonomy" id="595503"/>
    <lineage>
        <taxon>Eukaryota</taxon>
        <taxon>Fungi</taxon>
        <taxon>Dikarya</taxon>
        <taxon>Ascomycota</taxon>
        <taxon>Pezizomycotina</taxon>
        <taxon>Leotiomycetes</taxon>
        <taxon>Helotiales</taxon>
        <taxon>Helotiaceae</taxon>
        <taxon>Hymenoscyphus</taxon>
    </lineage>
</organism>